<keyword evidence="4" id="KW-1003">Cell membrane</keyword>
<dbReference type="PANTHER" id="PTHR33529">
    <property type="entry name" value="SLR0882 PROTEIN-RELATED"/>
    <property type="match status" value="1"/>
</dbReference>
<keyword evidence="3" id="KW-0813">Transport</keyword>
<feature type="transmembrane region" description="Helical" evidence="9">
    <location>
        <begin position="298"/>
        <end position="319"/>
    </location>
</feature>
<evidence type="ECO:0000256" key="1">
    <source>
        <dbReference type="ARBA" id="ARBA00004429"/>
    </source>
</evidence>
<dbReference type="Proteomes" id="UP000451565">
    <property type="component" value="Unassembled WGS sequence"/>
</dbReference>
<feature type="transmembrane region" description="Helical" evidence="9">
    <location>
        <begin position="12"/>
        <end position="36"/>
    </location>
</feature>
<dbReference type="InterPro" id="IPR005495">
    <property type="entry name" value="LptG/LptF_permease"/>
</dbReference>
<evidence type="ECO:0000256" key="8">
    <source>
        <dbReference type="ARBA" id="ARBA00023136"/>
    </source>
</evidence>
<evidence type="ECO:0000313" key="10">
    <source>
        <dbReference type="EMBL" id="MQR01576.1"/>
    </source>
</evidence>
<dbReference type="GO" id="GO:0043190">
    <property type="term" value="C:ATP-binding cassette (ABC) transporter complex"/>
    <property type="evidence" value="ECO:0007669"/>
    <property type="project" value="InterPro"/>
</dbReference>
<comment type="subcellular location">
    <subcellularLocation>
        <location evidence="1">Cell inner membrane</location>
        <topology evidence="1">Multi-pass membrane protein</topology>
    </subcellularLocation>
</comment>
<keyword evidence="8 9" id="KW-0472">Membrane</keyword>
<evidence type="ECO:0000256" key="5">
    <source>
        <dbReference type="ARBA" id="ARBA00022519"/>
    </source>
</evidence>
<proteinExistence type="predicted"/>
<feature type="transmembrane region" description="Helical" evidence="9">
    <location>
        <begin position="98"/>
        <end position="124"/>
    </location>
</feature>
<dbReference type="GO" id="GO:0055085">
    <property type="term" value="P:transmembrane transport"/>
    <property type="evidence" value="ECO:0007669"/>
    <property type="project" value="InterPro"/>
</dbReference>
<keyword evidence="5" id="KW-0997">Cell inner membrane</keyword>
<keyword evidence="6 9" id="KW-0812">Transmembrane</keyword>
<dbReference type="InterPro" id="IPR030922">
    <property type="entry name" value="LptF"/>
</dbReference>
<reference evidence="10 11" key="1">
    <citation type="submission" date="2019-10" db="EMBL/GenBank/DDBJ databases">
        <title>Glaciimonas soli sp. nov., a psychrophilic bacterium isolated from the forest soil of a high elevation mountain in Taiwan.</title>
        <authorList>
            <person name="Wang L.-T."/>
            <person name="Shieh W.Y."/>
        </authorList>
    </citation>
    <scope>NUCLEOTIDE SEQUENCE [LARGE SCALE GENOMIC DNA]</scope>
    <source>
        <strain evidence="10 11">GS1</strain>
    </source>
</reference>
<dbReference type="AlphaFoldDB" id="A0A843YYH3"/>
<comment type="caution">
    <text evidence="10">The sequence shown here is derived from an EMBL/GenBank/DDBJ whole genome shotgun (WGS) entry which is preliminary data.</text>
</comment>
<evidence type="ECO:0000313" key="11">
    <source>
        <dbReference type="Proteomes" id="UP000451565"/>
    </source>
</evidence>
<organism evidence="10 11">
    <name type="scientific">Glaciimonas soli</name>
    <dbReference type="NCBI Taxonomy" id="2590999"/>
    <lineage>
        <taxon>Bacteria</taxon>
        <taxon>Pseudomonadati</taxon>
        <taxon>Pseudomonadota</taxon>
        <taxon>Betaproteobacteria</taxon>
        <taxon>Burkholderiales</taxon>
        <taxon>Oxalobacteraceae</taxon>
        <taxon>Glaciimonas</taxon>
    </lineage>
</organism>
<sequence length="388" mass="42830">MIFQRALRRELISTAGAVFTTLFTITITVMLIKILGQAAGGQIASGDVLALISFQALNYLPTILILTGYISVLMVVTRSYQDSEMVVWFASGQSLTRWIAPVLTFGLPIIILTAILSFVATPWANQKSAEYRERFEQREDLSRVSPGKFQESAAANRVFFVEGMSGNSGNVKNVFINTQKDGKNSIVVAKEGMVEVKPNGEKFLILSKGRRYDSSGIPGQADFKIMEFDRYGVLVANQSAAVTGDKSAQALSTAALLAQPTNFNRGELLWRLSLPLMALCLMLLAVPLSFVNPRVGRSASLVIALLLCVTYLNVINIFQSAVQQNKWSFGVAWWPAHLVLLCIVALLFLWRLNVNSPYHPLVMWSAIKHARLIDKTRDSNKNKKSVAP</sequence>
<accession>A0A843YYH3</accession>
<name>A0A843YYH3_9BURK</name>
<dbReference type="Pfam" id="PF03739">
    <property type="entry name" value="LptF_LptG"/>
    <property type="match status" value="1"/>
</dbReference>
<evidence type="ECO:0000256" key="2">
    <source>
        <dbReference type="ARBA" id="ARBA00014213"/>
    </source>
</evidence>
<dbReference type="OrthoDB" id="9778062at2"/>
<evidence type="ECO:0000256" key="6">
    <source>
        <dbReference type="ARBA" id="ARBA00022692"/>
    </source>
</evidence>
<gene>
    <name evidence="10" type="primary">lptF</name>
    <name evidence="10" type="ORF">GEV47_12920</name>
</gene>
<evidence type="ECO:0000256" key="4">
    <source>
        <dbReference type="ARBA" id="ARBA00022475"/>
    </source>
</evidence>
<keyword evidence="11" id="KW-1185">Reference proteome</keyword>
<feature type="transmembrane region" description="Helical" evidence="9">
    <location>
        <begin position="331"/>
        <end position="350"/>
    </location>
</feature>
<keyword evidence="7 9" id="KW-1133">Transmembrane helix</keyword>
<dbReference type="GO" id="GO:0015920">
    <property type="term" value="P:lipopolysaccharide transport"/>
    <property type="evidence" value="ECO:0007669"/>
    <property type="project" value="TreeGrafter"/>
</dbReference>
<protein>
    <recommendedName>
        <fullName evidence="2">Lipopolysaccharide export system permease protein LptF</fullName>
    </recommendedName>
</protein>
<dbReference type="NCBIfam" id="TIGR04407">
    <property type="entry name" value="LptF_YjgP"/>
    <property type="match status" value="1"/>
</dbReference>
<feature type="transmembrane region" description="Helical" evidence="9">
    <location>
        <begin position="268"/>
        <end position="291"/>
    </location>
</feature>
<dbReference type="PANTHER" id="PTHR33529:SF7">
    <property type="entry name" value="LIPOPOLYSACCHARIDE EXPORT SYSTEM PERMEASE PROTEIN LPTF"/>
    <property type="match status" value="1"/>
</dbReference>
<evidence type="ECO:0000256" key="7">
    <source>
        <dbReference type="ARBA" id="ARBA00022989"/>
    </source>
</evidence>
<dbReference type="RefSeq" id="WP_153235186.1">
    <property type="nucleotide sequence ID" value="NZ_WINI01000007.1"/>
</dbReference>
<evidence type="ECO:0000256" key="9">
    <source>
        <dbReference type="SAM" id="Phobius"/>
    </source>
</evidence>
<feature type="transmembrane region" description="Helical" evidence="9">
    <location>
        <begin position="56"/>
        <end position="77"/>
    </location>
</feature>
<dbReference type="EMBL" id="WINI01000007">
    <property type="protein sequence ID" value="MQR01576.1"/>
    <property type="molecule type" value="Genomic_DNA"/>
</dbReference>
<evidence type="ECO:0000256" key="3">
    <source>
        <dbReference type="ARBA" id="ARBA00022448"/>
    </source>
</evidence>